<gene>
    <name evidence="1" type="ORF">F4821DRAFT_168220</name>
</gene>
<accession>A0ACC0CWT2</accession>
<keyword evidence="2" id="KW-1185">Reference proteome</keyword>
<name>A0ACC0CWT2_9PEZI</name>
<reference evidence="1 2" key="1">
    <citation type="journal article" date="2022" name="New Phytol.">
        <title>Ecological generalism drives hyperdiversity of secondary metabolite gene clusters in xylarialean endophytes.</title>
        <authorList>
            <person name="Franco M.E.E."/>
            <person name="Wisecaver J.H."/>
            <person name="Arnold A.E."/>
            <person name="Ju Y.M."/>
            <person name="Slot J.C."/>
            <person name="Ahrendt S."/>
            <person name="Moore L.P."/>
            <person name="Eastman K.E."/>
            <person name="Scott K."/>
            <person name="Konkel Z."/>
            <person name="Mondo S.J."/>
            <person name="Kuo A."/>
            <person name="Hayes R.D."/>
            <person name="Haridas S."/>
            <person name="Andreopoulos B."/>
            <person name="Riley R."/>
            <person name="LaButti K."/>
            <person name="Pangilinan J."/>
            <person name="Lipzen A."/>
            <person name="Amirebrahimi M."/>
            <person name="Yan J."/>
            <person name="Adam C."/>
            <person name="Keymanesh K."/>
            <person name="Ng V."/>
            <person name="Louie K."/>
            <person name="Northen T."/>
            <person name="Drula E."/>
            <person name="Henrissat B."/>
            <person name="Hsieh H.M."/>
            <person name="Youens-Clark K."/>
            <person name="Lutzoni F."/>
            <person name="Miadlikowska J."/>
            <person name="Eastwood D.C."/>
            <person name="Hamelin R.C."/>
            <person name="Grigoriev I.V."/>
            <person name="U'Ren J.M."/>
        </authorList>
    </citation>
    <scope>NUCLEOTIDE SEQUENCE [LARGE SCALE GENOMIC DNA]</scope>
    <source>
        <strain evidence="1 2">ER1909</strain>
    </source>
</reference>
<protein>
    <submittedName>
        <fullName evidence="1">Short-chain dehydrogenase/reductase</fullName>
    </submittedName>
</protein>
<sequence length="298" mass="32029">MSVIKRPAALITGCSPGGLGFELVKAFEARGFHVFATARNPAKILTSSMGANVEAIPLDVVSRESIASCLEHVRKRTGDKLDVLVNNAGVMLMGPLVHASMEDARKTYDVNVFGTLAVAQAFTPLLARARGVILNISSLAGAIPMAWQGVYNSSKAAKTFLSETLRIELEPVGIRVVTAMVGEMSTNIYDHVDSGEGFSPSLPKESWYKPVEDIIRAQGRGQLQLNNEDPRITAQNLVNDTLGGKRGKTWRGGVAGFASVASWLLPGRLFEWILHKDRGVYNPSITRVAAAQSIQSVG</sequence>
<evidence type="ECO:0000313" key="1">
    <source>
        <dbReference type="EMBL" id="KAI6084565.1"/>
    </source>
</evidence>
<dbReference type="EMBL" id="MU394335">
    <property type="protein sequence ID" value="KAI6084565.1"/>
    <property type="molecule type" value="Genomic_DNA"/>
</dbReference>
<organism evidence="1 2">
    <name type="scientific">Hypoxylon rubiginosum</name>
    <dbReference type="NCBI Taxonomy" id="110542"/>
    <lineage>
        <taxon>Eukaryota</taxon>
        <taxon>Fungi</taxon>
        <taxon>Dikarya</taxon>
        <taxon>Ascomycota</taxon>
        <taxon>Pezizomycotina</taxon>
        <taxon>Sordariomycetes</taxon>
        <taxon>Xylariomycetidae</taxon>
        <taxon>Xylariales</taxon>
        <taxon>Hypoxylaceae</taxon>
        <taxon>Hypoxylon</taxon>
    </lineage>
</organism>
<evidence type="ECO:0000313" key="2">
    <source>
        <dbReference type="Proteomes" id="UP001497680"/>
    </source>
</evidence>
<proteinExistence type="predicted"/>
<comment type="caution">
    <text evidence="1">The sequence shown here is derived from an EMBL/GenBank/DDBJ whole genome shotgun (WGS) entry which is preliminary data.</text>
</comment>
<dbReference type="Proteomes" id="UP001497680">
    <property type="component" value="Unassembled WGS sequence"/>
</dbReference>